<gene>
    <name evidence="1" type="ORF">ElyMa_002876000</name>
</gene>
<accession>A0AAV4HXD7</accession>
<sequence length="110" mass="12133">MGQVRCGRLALTQKAHTTAWSAALPGTSGLSAQTEPDYRVLEPALMRPDGVDYLEYLPLSLQFSQSSTARDTVFLCLPDIISLHLLRFDKLHISASCLDDAVFTMFINDS</sequence>
<evidence type="ECO:0000313" key="2">
    <source>
        <dbReference type="Proteomes" id="UP000762676"/>
    </source>
</evidence>
<reference evidence="1 2" key="1">
    <citation type="journal article" date="2021" name="Elife">
        <title>Chloroplast acquisition without the gene transfer in kleptoplastic sea slugs, Plakobranchus ocellatus.</title>
        <authorList>
            <person name="Maeda T."/>
            <person name="Takahashi S."/>
            <person name="Yoshida T."/>
            <person name="Shimamura S."/>
            <person name="Takaki Y."/>
            <person name="Nagai Y."/>
            <person name="Toyoda A."/>
            <person name="Suzuki Y."/>
            <person name="Arimoto A."/>
            <person name="Ishii H."/>
            <person name="Satoh N."/>
            <person name="Nishiyama T."/>
            <person name="Hasebe M."/>
            <person name="Maruyama T."/>
            <person name="Minagawa J."/>
            <person name="Obokata J."/>
            <person name="Shigenobu S."/>
        </authorList>
    </citation>
    <scope>NUCLEOTIDE SEQUENCE [LARGE SCALE GENOMIC DNA]</scope>
</reference>
<keyword evidence="2" id="KW-1185">Reference proteome</keyword>
<name>A0AAV4HXD7_9GAST</name>
<comment type="caution">
    <text evidence="1">The sequence shown here is derived from an EMBL/GenBank/DDBJ whole genome shotgun (WGS) entry which is preliminary data.</text>
</comment>
<proteinExistence type="predicted"/>
<dbReference type="EMBL" id="BMAT01005937">
    <property type="protein sequence ID" value="GFS02908.1"/>
    <property type="molecule type" value="Genomic_DNA"/>
</dbReference>
<dbReference type="AlphaFoldDB" id="A0AAV4HXD7"/>
<dbReference type="Proteomes" id="UP000762676">
    <property type="component" value="Unassembled WGS sequence"/>
</dbReference>
<evidence type="ECO:0000313" key="1">
    <source>
        <dbReference type="EMBL" id="GFS02908.1"/>
    </source>
</evidence>
<organism evidence="1 2">
    <name type="scientific">Elysia marginata</name>
    <dbReference type="NCBI Taxonomy" id="1093978"/>
    <lineage>
        <taxon>Eukaryota</taxon>
        <taxon>Metazoa</taxon>
        <taxon>Spiralia</taxon>
        <taxon>Lophotrochozoa</taxon>
        <taxon>Mollusca</taxon>
        <taxon>Gastropoda</taxon>
        <taxon>Heterobranchia</taxon>
        <taxon>Euthyneura</taxon>
        <taxon>Panpulmonata</taxon>
        <taxon>Sacoglossa</taxon>
        <taxon>Placobranchoidea</taxon>
        <taxon>Plakobranchidae</taxon>
        <taxon>Elysia</taxon>
    </lineage>
</organism>
<protein>
    <submittedName>
        <fullName evidence="1">Uncharacterized protein</fullName>
    </submittedName>
</protein>